<evidence type="ECO:0008006" key="3">
    <source>
        <dbReference type="Google" id="ProtNLM"/>
    </source>
</evidence>
<sequence length="156" mass="16619">MDKRLSRTRATTLLITATVLVCVSGCTTKATTGASLVDYTSVSASSPPDKLTGLWVGPHAGGTFFVEIFEDGDLRTCLSAPPYYRAMDGKYADEALYLEDGTRIEFQPAGAQQITIYSPPGRPVTTLERGAPGLSASECQGGADDVQRKLSHWAAQ</sequence>
<gene>
    <name evidence="1" type="ORF">SAMN05216197_104151</name>
</gene>
<evidence type="ECO:0000313" key="2">
    <source>
        <dbReference type="Proteomes" id="UP000182332"/>
    </source>
</evidence>
<proteinExistence type="predicted"/>
<dbReference type="AlphaFoldDB" id="A0A1I0ASC7"/>
<protein>
    <recommendedName>
        <fullName evidence="3">Lipoprotein</fullName>
    </recommendedName>
</protein>
<dbReference type="EMBL" id="FOHW01000004">
    <property type="protein sequence ID" value="SES97313.1"/>
    <property type="molecule type" value="Genomic_DNA"/>
</dbReference>
<evidence type="ECO:0000313" key="1">
    <source>
        <dbReference type="EMBL" id="SES97313.1"/>
    </source>
</evidence>
<dbReference type="Proteomes" id="UP000182332">
    <property type="component" value="Unassembled WGS sequence"/>
</dbReference>
<reference evidence="1 2" key="1">
    <citation type="submission" date="2016-10" db="EMBL/GenBank/DDBJ databases">
        <authorList>
            <person name="de Groot N.N."/>
        </authorList>
    </citation>
    <scope>NUCLEOTIDE SEQUENCE [LARGE SCALE GENOMIC DNA]</scope>
    <source>
        <strain evidence="1 2">DSM 11363</strain>
    </source>
</reference>
<name>A0A1I0ASC7_9PSED</name>
<organism evidence="1 2">
    <name type="scientific">Pseudomonas graminis</name>
    <dbReference type="NCBI Taxonomy" id="158627"/>
    <lineage>
        <taxon>Bacteria</taxon>
        <taxon>Pseudomonadati</taxon>
        <taxon>Pseudomonadota</taxon>
        <taxon>Gammaproteobacteria</taxon>
        <taxon>Pseudomonadales</taxon>
        <taxon>Pseudomonadaceae</taxon>
        <taxon>Pseudomonas</taxon>
    </lineage>
</organism>
<accession>A0A1I0ASC7</accession>